<accession>A0A8X6TT76</accession>
<dbReference type="EMBL" id="BMAW01064315">
    <property type="protein sequence ID" value="GFT44556.1"/>
    <property type="molecule type" value="Genomic_DNA"/>
</dbReference>
<name>A0A8X6TT76_NEPPI</name>
<keyword evidence="2" id="KW-1185">Reference proteome</keyword>
<dbReference type="Proteomes" id="UP000887013">
    <property type="component" value="Unassembled WGS sequence"/>
</dbReference>
<gene>
    <name evidence="1" type="ORF">NPIL_20421</name>
</gene>
<protein>
    <submittedName>
        <fullName evidence="1">Uncharacterized protein</fullName>
    </submittedName>
</protein>
<reference evidence="1" key="1">
    <citation type="submission" date="2020-08" db="EMBL/GenBank/DDBJ databases">
        <title>Multicomponent nature underlies the extraordinary mechanical properties of spider dragline silk.</title>
        <authorList>
            <person name="Kono N."/>
            <person name="Nakamura H."/>
            <person name="Mori M."/>
            <person name="Yoshida Y."/>
            <person name="Ohtoshi R."/>
            <person name="Malay A.D."/>
            <person name="Moran D.A.P."/>
            <person name="Tomita M."/>
            <person name="Numata K."/>
            <person name="Arakawa K."/>
        </authorList>
    </citation>
    <scope>NUCLEOTIDE SEQUENCE</scope>
</reference>
<organism evidence="1 2">
    <name type="scientific">Nephila pilipes</name>
    <name type="common">Giant wood spider</name>
    <name type="synonym">Nephila maculata</name>
    <dbReference type="NCBI Taxonomy" id="299642"/>
    <lineage>
        <taxon>Eukaryota</taxon>
        <taxon>Metazoa</taxon>
        <taxon>Ecdysozoa</taxon>
        <taxon>Arthropoda</taxon>
        <taxon>Chelicerata</taxon>
        <taxon>Arachnida</taxon>
        <taxon>Araneae</taxon>
        <taxon>Araneomorphae</taxon>
        <taxon>Entelegynae</taxon>
        <taxon>Araneoidea</taxon>
        <taxon>Nephilidae</taxon>
        <taxon>Nephila</taxon>
    </lineage>
</organism>
<evidence type="ECO:0000313" key="2">
    <source>
        <dbReference type="Proteomes" id="UP000887013"/>
    </source>
</evidence>
<comment type="caution">
    <text evidence="1">The sequence shown here is derived from an EMBL/GenBank/DDBJ whole genome shotgun (WGS) entry which is preliminary data.</text>
</comment>
<sequence>MGEASPVPGSGISMFRVPESLTNLTYWYYVSRAPNCLDCLHLVVGAYMSQMNIPLHRAQNFSLNGYRAPLQIPRSLLHYRVMYQIMPDTKDVQILNYAP</sequence>
<dbReference type="AlphaFoldDB" id="A0A8X6TT76"/>
<proteinExistence type="predicted"/>
<evidence type="ECO:0000313" key="1">
    <source>
        <dbReference type="EMBL" id="GFT44556.1"/>
    </source>
</evidence>